<evidence type="ECO:0000259" key="9">
    <source>
        <dbReference type="PROSITE" id="PS50850"/>
    </source>
</evidence>
<keyword evidence="4 8" id="KW-0812">Transmembrane</keyword>
<keyword evidence="11" id="KW-1185">Reference proteome</keyword>
<evidence type="ECO:0000313" key="10">
    <source>
        <dbReference type="EMBL" id="KAK5044778.1"/>
    </source>
</evidence>
<dbReference type="Pfam" id="PF00083">
    <property type="entry name" value="Sugar_tr"/>
    <property type="match status" value="1"/>
</dbReference>
<feature type="transmembrane region" description="Helical" evidence="8">
    <location>
        <begin position="194"/>
        <end position="214"/>
    </location>
</feature>
<feature type="transmembrane region" description="Helical" evidence="8">
    <location>
        <begin position="103"/>
        <end position="123"/>
    </location>
</feature>
<gene>
    <name evidence="10" type="ORF">LTR84_010434</name>
</gene>
<reference evidence="10 11" key="1">
    <citation type="submission" date="2023-08" db="EMBL/GenBank/DDBJ databases">
        <title>Black Yeasts Isolated from many extreme environments.</title>
        <authorList>
            <person name="Coleine C."/>
            <person name="Stajich J.E."/>
            <person name="Selbmann L."/>
        </authorList>
    </citation>
    <scope>NUCLEOTIDE SEQUENCE [LARGE SCALE GENOMIC DNA]</scope>
    <source>
        <strain evidence="10 11">CCFEE 5792</strain>
    </source>
</reference>
<protein>
    <recommendedName>
        <fullName evidence="9">Major facilitator superfamily (MFS) profile domain-containing protein</fullName>
    </recommendedName>
</protein>
<dbReference type="GO" id="GO:0005351">
    <property type="term" value="F:carbohydrate:proton symporter activity"/>
    <property type="evidence" value="ECO:0007669"/>
    <property type="project" value="TreeGrafter"/>
</dbReference>
<feature type="transmembrane region" description="Helical" evidence="8">
    <location>
        <begin position="459"/>
        <end position="480"/>
    </location>
</feature>
<dbReference type="AlphaFoldDB" id="A0AAV9MV14"/>
<evidence type="ECO:0000256" key="3">
    <source>
        <dbReference type="ARBA" id="ARBA00022448"/>
    </source>
</evidence>
<dbReference type="InterPro" id="IPR036259">
    <property type="entry name" value="MFS_trans_sf"/>
</dbReference>
<comment type="similarity">
    <text evidence="2 7">Belongs to the major facilitator superfamily. Sugar transporter (TC 2.A.1.1) family.</text>
</comment>
<feature type="transmembrane region" description="Helical" evidence="8">
    <location>
        <begin position="427"/>
        <end position="447"/>
    </location>
</feature>
<dbReference type="SUPFAM" id="SSF103473">
    <property type="entry name" value="MFS general substrate transporter"/>
    <property type="match status" value="1"/>
</dbReference>
<dbReference type="PROSITE" id="PS50850">
    <property type="entry name" value="MFS"/>
    <property type="match status" value="1"/>
</dbReference>
<dbReference type="InterPro" id="IPR005828">
    <property type="entry name" value="MFS_sugar_transport-like"/>
</dbReference>
<dbReference type="GeneID" id="89978592"/>
<dbReference type="RefSeq" id="XP_064700429.1">
    <property type="nucleotide sequence ID" value="XM_064853971.1"/>
</dbReference>
<feature type="transmembrane region" description="Helical" evidence="8">
    <location>
        <begin position="162"/>
        <end position="182"/>
    </location>
</feature>
<evidence type="ECO:0000256" key="7">
    <source>
        <dbReference type="RuleBase" id="RU003346"/>
    </source>
</evidence>
<name>A0AAV9MV14_9EURO</name>
<feature type="transmembrane region" description="Helical" evidence="8">
    <location>
        <begin position="129"/>
        <end position="150"/>
    </location>
</feature>
<feature type="transmembrane region" description="Helical" evidence="8">
    <location>
        <begin position="355"/>
        <end position="375"/>
    </location>
</feature>
<evidence type="ECO:0000313" key="11">
    <source>
        <dbReference type="Proteomes" id="UP001358417"/>
    </source>
</evidence>
<dbReference type="EMBL" id="JAVRRD010000043">
    <property type="protein sequence ID" value="KAK5044778.1"/>
    <property type="molecule type" value="Genomic_DNA"/>
</dbReference>
<evidence type="ECO:0000256" key="2">
    <source>
        <dbReference type="ARBA" id="ARBA00010992"/>
    </source>
</evidence>
<evidence type="ECO:0000256" key="6">
    <source>
        <dbReference type="ARBA" id="ARBA00023136"/>
    </source>
</evidence>
<evidence type="ECO:0000256" key="4">
    <source>
        <dbReference type="ARBA" id="ARBA00022692"/>
    </source>
</evidence>
<dbReference type="PRINTS" id="PR00171">
    <property type="entry name" value="SUGRTRNSPORT"/>
</dbReference>
<dbReference type="PANTHER" id="PTHR48022:SF21">
    <property type="entry name" value="QUINATE TRANSPORTER, PUTATIVE (AFU_ORTHOLOGUE AFUA_6G06960)-RELATED"/>
    <property type="match status" value="1"/>
</dbReference>
<accession>A0AAV9MV14</accession>
<dbReference type="GO" id="GO:0016020">
    <property type="term" value="C:membrane"/>
    <property type="evidence" value="ECO:0007669"/>
    <property type="project" value="UniProtKB-SubCell"/>
</dbReference>
<evidence type="ECO:0000256" key="5">
    <source>
        <dbReference type="ARBA" id="ARBA00022989"/>
    </source>
</evidence>
<dbReference type="PROSITE" id="PS00217">
    <property type="entry name" value="SUGAR_TRANSPORT_2"/>
    <property type="match status" value="1"/>
</dbReference>
<dbReference type="FunFam" id="1.20.1250.20:FF:000026">
    <property type="entry name" value="MFS quinate transporter QutD"/>
    <property type="match status" value="1"/>
</dbReference>
<keyword evidence="3 7" id="KW-0813">Transport</keyword>
<dbReference type="InterPro" id="IPR050360">
    <property type="entry name" value="MFS_Sugar_Transporters"/>
</dbReference>
<feature type="domain" description="Major facilitator superfamily (MFS) profile" evidence="9">
    <location>
        <begin position="28"/>
        <end position="484"/>
    </location>
</feature>
<organism evidence="10 11">
    <name type="scientific">Exophiala bonariae</name>
    <dbReference type="NCBI Taxonomy" id="1690606"/>
    <lineage>
        <taxon>Eukaryota</taxon>
        <taxon>Fungi</taxon>
        <taxon>Dikarya</taxon>
        <taxon>Ascomycota</taxon>
        <taxon>Pezizomycotina</taxon>
        <taxon>Eurotiomycetes</taxon>
        <taxon>Chaetothyriomycetidae</taxon>
        <taxon>Chaetothyriales</taxon>
        <taxon>Herpotrichiellaceae</taxon>
        <taxon>Exophiala</taxon>
    </lineage>
</organism>
<keyword evidence="5 8" id="KW-1133">Transmembrane helix</keyword>
<dbReference type="InterPro" id="IPR005829">
    <property type="entry name" value="Sugar_transporter_CS"/>
</dbReference>
<evidence type="ECO:0000256" key="8">
    <source>
        <dbReference type="SAM" id="Phobius"/>
    </source>
</evidence>
<feature type="transmembrane region" description="Helical" evidence="8">
    <location>
        <begin position="21"/>
        <end position="52"/>
    </location>
</feature>
<comment type="subcellular location">
    <subcellularLocation>
        <location evidence="1">Membrane</location>
        <topology evidence="1">Multi-pass membrane protein</topology>
    </subcellularLocation>
</comment>
<keyword evidence="6 8" id="KW-0472">Membrane</keyword>
<proteinExistence type="inferred from homology"/>
<dbReference type="InterPro" id="IPR020846">
    <property type="entry name" value="MFS_dom"/>
</dbReference>
<comment type="caution">
    <text evidence="10">The sequence shown here is derived from an EMBL/GenBank/DDBJ whole genome shotgun (WGS) entry which is preliminary data.</text>
</comment>
<dbReference type="Proteomes" id="UP001358417">
    <property type="component" value="Unassembled WGS sequence"/>
</dbReference>
<evidence type="ECO:0000256" key="1">
    <source>
        <dbReference type="ARBA" id="ARBA00004141"/>
    </source>
</evidence>
<dbReference type="NCBIfam" id="TIGR00879">
    <property type="entry name" value="SP"/>
    <property type="match status" value="1"/>
</dbReference>
<dbReference type="PANTHER" id="PTHR48022">
    <property type="entry name" value="PLASTIDIC GLUCOSE TRANSPORTER 4"/>
    <property type="match status" value="1"/>
</dbReference>
<dbReference type="Gene3D" id="1.20.1250.20">
    <property type="entry name" value="MFS general substrate transporter like domains"/>
    <property type="match status" value="1"/>
</dbReference>
<feature type="transmembrane region" description="Helical" evidence="8">
    <location>
        <begin position="72"/>
        <end position="91"/>
    </location>
</feature>
<dbReference type="InterPro" id="IPR003663">
    <property type="entry name" value="Sugar/inositol_transpt"/>
</dbReference>
<sequence length="532" mass="58149">MSFVKRFVHNDAIKLDPPEIYNWRVFSLAAAACFGGTLFGMDIGIIGGVLTLPDFKNEFGLTGLSKKDASNLSANLVSVMQAGAILGALVANPMADRFGRKPSIMVVAIFAFIGGLLQALSYGSLVCFYIGRFVEGLGLGGATMIAPTYVAENAPRGIRGLLVGFYQLFETMGAMIAFFINYGSLLHFKGKATWMVPLSMQSLPPLLLFISIFFRPESPRWLASRDNWDKASQVLSSVRQLPATHPYLQAELLEMQTTLEAERDRSGGNGYWALTKEAWTIPGNRRRSLMVIGLMTAQQWTGTNAINYYAPTIFTALGVTGTTNSLFATGVYGIVKMASCAIFITFLADTLGRRLSLVWTGLFMWFCMFYLGFYVRFDPPKTGEPISSAGTAALVMVYLFAAAFQFGWGPVCWIYSSEISSQRLRGLTVSYAAATQWVFNLAVARATPVMLNTVGANGYGTYFIYGCFCFVVGVGAFFLVPETKGLTLERMDELFGVTDLSGVEDVGKAATHSKLDIEAVHEEGQPIHLQDK</sequence>
<feature type="transmembrane region" description="Helical" evidence="8">
    <location>
        <begin position="330"/>
        <end position="348"/>
    </location>
</feature>
<feature type="transmembrane region" description="Helical" evidence="8">
    <location>
        <begin position="395"/>
        <end position="415"/>
    </location>
</feature>